<reference evidence="1 2" key="1">
    <citation type="submission" date="2020-02" db="EMBL/GenBank/DDBJ databases">
        <title>Bacillus aquiflavi sp. nov., isolated from yellow water of strong flavor Chinese baijiu in Yibin region of China.</title>
        <authorList>
            <person name="Xie J."/>
        </authorList>
    </citation>
    <scope>NUCLEOTIDE SEQUENCE [LARGE SCALE GENOMIC DNA]</scope>
    <source>
        <strain evidence="1 2">SA4</strain>
    </source>
</reference>
<organism evidence="1 2">
    <name type="scientific">Bacillus mesophilus</name>
    <dbReference type="NCBI Taxonomy" id="1808955"/>
    <lineage>
        <taxon>Bacteria</taxon>
        <taxon>Bacillati</taxon>
        <taxon>Bacillota</taxon>
        <taxon>Bacilli</taxon>
        <taxon>Bacillales</taxon>
        <taxon>Bacillaceae</taxon>
        <taxon>Bacillus</taxon>
    </lineage>
</organism>
<dbReference type="Proteomes" id="UP000481043">
    <property type="component" value="Unassembled WGS sequence"/>
</dbReference>
<proteinExistence type="predicted"/>
<keyword evidence="2" id="KW-1185">Reference proteome</keyword>
<gene>
    <name evidence="1" type="ORF">G4D63_17920</name>
</gene>
<evidence type="ECO:0000313" key="2">
    <source>
        <dbReference type="Proteomes" id="UP000481043"/>
    </source>
</evidence>
<comment type="caution">
    <text evidence="1">The sequence shown here is derived from an EMBL/GenBank/DDBJ whole genome shotgun (WGS) entry which is preliminary data.</text>
</comment>
<accession>A0A6M0QBG9</accession>
<protein>
    <submittedName>
        <fullName evidence="1">Uncharacterized protein</fullName>
    </submittedName>
</protein>
<sequence>MMIRHKDEEKLKSHLQFFFTKGGGVYTMVHSPYDDEEFIYHLISLVNHEILESYDDLPTLDQIKQEIGEFECVHTDAVTVEENTKE</sequence>
<dbReference type="EMBL" id="JAAIWM010000008">
    <property type="protein sequence ID" value="NEY73597.1"/>
    <property type="molecule type" value="Genomic_DNA"/>
</dbReference>
<evidence type="ECO:0000313" key="1">
    <source>
        <dbReference type="EMBL" id="NEY73597.1"/>
    </source>
</evidence>
<dbReference type="AlphaFoldDB" id="A0A6M0QBG9"/>
<name>A0A6M0QBG9_9BACI</name>